<evidence type="ECO:0000313" key="5">
    <source>
        <dbReference type="Proteomes" id="UP000503251"/>
    </source>
</evidence>
<dbReference type="PROSITE" id="PS51318">
    <property type="entry name" value="TAT"/>
    <property type="match status" value="1"/>
</dbReference>
<evidence type="ECO:0000313" key="4">
    <source>
        <dbReference type="Proteomes" id="UP000434052"/>
    </source>
</evidence>
<dbReference type="GO" id="GO:0016787">
    <property type="term" value="F:hydrolase activity"/>
    <property type="evidence" value="ECO:0007669"/>
    <property type="project" value="UniProtKB-KW"/>
</dbReference>
<organism evidence="3 4">
    <name type="scientific">Oceanidesulfovibrio marinus</name>
    <dbReference type="NCBI Taxonomy" id="370038"/>
    <lineage>
        <taxon>Bacteria</taxon>
        <taxon>Pseudomonadati</taxon>
        <taxon>Thermodesulfobacteriota</taxon>
        <taxon>Desulfovibrionia</taxon>
        <taxon>Desulfovibrionales</taxon>
        <taxon>Desulfovibrionaceae</taxon>
        <taxon>Oceanidesulfovibrio</taxon>
    </lineage>
</organism>
<dbReference type="EMBL" id="CP039543">
    <property type="protein sequence ID" value="QJT08153.1"/>
    <property type="molecule type" value="Genomic_DNA"/>
</dbReference>
<dbReference type="GO" id="GO:0051536">
    <property type="term" value="F:iron-sulfur cluster binding"/>
    <property type="evidence" value="ECO:0007669"/>
    <property type="project" value="UniProtKB-KW"/>
</dbReference>
<dbReference type="EMBL" id="QMIF01000003">
    <property type="protein sequence ID" value="TVM35049.1"/>
    <property type="molecule type" value="Genomic_DNA"/>
</dbReference>
<reference evidence="2 5" key="2">
    <citation type="submission" date="2019-04" db="EMBL/GenBank/DDBJ databases">
        <title>Isolation and culture of sulfate reducing bacteria from the cold seep of the South China Sea.</title>
        <authorList>
            <person name="Sun C."/>
            <person name="Liu R."/>
        </authorList>
    </citation>
    <scope>NUCLEOTIDE SEQUENCE [LARGE SCALE GENOMIC DNA]</scope>
    <source>
        <strain evidence="2 5">CS1</strain>
    </source>
</reference>
<dbReference type="OrthoDB" id="1624022at2"/>
<proteinExistence type="predicted"/>
<keyword evidence="5" id="KW-1185">Reference proteome</keyword>
<evidence type="ECO:0000313" key="3">
    <source>
        <dbReference type="EMBL" id="TVM35049.1"/>
    </source>
</evidence>
<evidence type="ECO:0000313" key="2">
    <source>
        <dbReference type="EMBL" id="QJT08153.1"/>
    </source>
</evidence>
<protein>
    <submittedName>
        <fullName evidence="3">Metal-dependent phosphohydrolase</fullName>
    </submittedName>
</protein>
<gene>
    <name evidence="3" type="ORF">DQK91_06510</name>
    <name evidence="2" type="ORF">E8L03_04095</name>
</gene>
<accession>A0A6P1ZM87</accession>
<keyword evidence="1" id="KW-0411">Iron-sulfur</keyword>
<keyword evidence="1" id="KW-0479">Metal-binding</keyword>
<dbReference type="AlphaFoldDB" id="A0A6P1ZM87"/>
<name>A0A6P1ZM87_9BACT</name>
<dbReference type="RefSeq" id="WP_144234602.1">
    <property type="nucleotide sequence ID" value="NZ_CP039543.1"/>
</dbReference>
<keyword evidence="3" id="KW-0378">Hydrolase</keyword>
<sequence length="378" mass="40991">MKKQGIDRRDFIKAGALLGAGFMAVGALPSIGRASSYTPVKYSDVMDMGPEDMAKASGPVTASMRYIEKTVASIRNPVIRSGVQSILDNPAPTIMEGLGTKEKKEVYEELSASGMVKDVALEDFLPQAKDAAKSPQPFLSAPGSGYGSHHAYPGGVVTHTALNLRASLALYEGYRDIYDYLLDRDVVIASQALHDLHKPWVFQWQDNGESRTELSLAGTGEHHTLSVAESFYRGLPASVCIAQACAHNHPGFENDEKGPVNWISTAAKLIGKDAAAEGWLAPDGSTLPQPRGMENFVCHLGDHDWILTVPAAHWMIPQMKEIAVQKYGLTEADLDGKKFNQLRNYVFSQATIMGLYHLYASQGKDALTDTVLSIVTPA</sequence>
<dbReference type="InterPro" id="IPR006311">
    <property type="entry name" value="TAT_signal"/>
</dbReference>
<keyword evidence="1" id="KW-0408">Iron</keyword>
<dbReference type="Proteomes" id="UP000434052">
    <property type="component" value="Unassembled WGS sequence"/>
</dbReference>
<evidence type="ECO:0000256" key="1">
    <source>
        <dbReference type="ARBA" id="ARBA00023014"/>
    </source>
</evidence>
<dbReference type="Proteomes" id="UP000503251">
    <property type="component" value="Chromosome"/>
</dbReference>
<reference evidence="3 4" key="1">
    <citation type="submission" date="2018-06" db="EMBL/GenBank/DDBJ databases">
        <title>Complete genome of Desulfovibrio marinus P48SEP.</title>
        <authorList>
            <person name="Crispim J.S."/>
            <person name="Vidigal P.M.P."/>
            <person name="Silva L.C.F."/>
            <person name="Araujo L.C."/>
            <person name="Laguardia C.N."/>
            <person name="Dias R.S."/>
            <person name="Sousa M.P."/>
            <person name="Paula S.O."/>
            <person name="Silva C."/>
        </authorList>
    </citation>
    <scope>NUCLEOTIDE SEQUENCE [LARGE SCALE GENOMIC DNA]</scope>
    <source>
        <strain evidence="3 4">P48SEP</strain>
    </source>
</reference>